<evidence type="ECO:0000313" key="4">
    <source>
        <dbReference type="Proteomes" id="UP000316781"/>
    </source>
</evidence>
<dbReference type="Gene3D" id="3.40.50.2000">
    <property type="entry name" value="Glycogen Phosphorylase B"/>
    <property type="match status" value="1"/>
</dbReference>
<dbReference type="Pfam" id="PF00534">
    <property type="entry name" value="Glycos_transf_1"/>
    <property type="match status" value="1"/>
</dbReference>
<organism evidence="3 4">
    <name type="scientific">Methylosinus sporium</name>
    <dbReference type="NCBI Taxonomy" id="428"/>
    <lineage>
        <taxon>Bacteria</taxon>
        <taxon>Pseudomonadati</taxon>
        <taxon>Pseudomonadota</taxon>
        <taxon>Alphaproteobacteria</taxon>
        <taxon>Hyphomicrobiales</taxon>
        <taxon>Methylocystaceae</taxon>
        <taxon>Methylosinus</taxon>
    </lineage>
</organism>
<dbReference type="PANTHER" id="PTHR46401:SF2">
    <property type="entry name" value="GLYCOSYLTRANSFERASE WBBK-RELATED"/>
    <property type="match status" value="1"/>
</dbReference>
<dbReference type="EMBL" id="VJMF01000097">
    <property type="protein sequence ID" value="TRL26579.1"/>
    <property type="molecule type" value="Genomic_DNA"/>
</dbReference>
<sequence length="695" mass="76868">MDARITNYLLEGAVLFDLTGFFADPMRTGVQRTVYELFRNWPDRGLTPVIFHPDGRVRVLPHYTLEEMALFFDKPSSQVKRAVEKGGGAHVSAEAVARLEIYVATQGVLLPTGDALEACRAVLAAEIFFDHRVPTFGDLIESNQSKFFLLGYDLLPFLRPEYFPALDWADAGALLGYLHIIRRAENIAGISHATVAELRRARRRKPDDDIRLFPLGADAFGRRQSRPAPAEPTFVILGSVEPRKTPVETLVALDRLASEGKAFKVLLIGRRRTLAPDQQATMEHILSRASWLEWREGMTDSEVATAIADATAGICLSAVEGFGLAPLECLNLGVPVIVSADVPSLRFIGPEGQIRLDSRSPEAIASAVERLLDQAEAARLRDGASRCVLPLWSTCARDMAAWIDEIIGPAEEPSDFWARVKRLKFASEAKNAPMEWASAMLFEAVVGREPTLIDYDRIKGMLDEPNCDRATIALSIAIMLGSGPRAPFPIIDAILRSEISVDFPTLPDRVAPPDERVHELLMSVYSAPSGDTFAQRLCLELFNRFPEEADMARILRPEVSKVEAIMAEVSSEAFQSLRNKPCDPDVLWSFLLLDIEREDYLAPLFPMQGKQLINEGYRRVLGRIPDVVGFRNWSAALSSQRVGGKDMILELSSSREYLDKNPDMRLTSRALARIKFGNGALSDAPVLETAVGSAV</sequence>
<dbReference type="GO" id="GO:0016757">
    <property type="term" value="F:glycosyltransferase activity"/>
    <property type="evidence" value="ECO:0007669"/>
    <property type="project" value="InterPro"/>
</dbReference>
<protein>
    <submittedName>
        <fullName evidence="3">Glycosyltransferase family 4 protein</fullName>
    </submittedName>
</protein>
<evidence type="ECO:0000256" key="1">
    <source>
        <dbReference type="ARBA" id="ARBA00022679"/>
    </source>
</evidence>
<reference evidence="3 4" key="1">
    <citation type="submission" date="2019-07" db="EMBL/GenBank/DDBJ databases">
        <title>Ln-dependent methylotrophs.</title>
        <authorList>
            <person name="Tani A."/>
        </authorList>
    </citation>
    <scope>NUCLEOTIDE SEQUENCE [LARGE SCALE GENOMIC DNA]</scope>
    <source>
        <strain evidence="3 4">SM89A</strain>
    </source>
</reference>
<accession>A0A549SDN2</accession>
<dbReference type="PANTHER" id="PTHR46401">
    <property type="entry name" value="GLYCOSYLTRANSFERASE WBBK-RELATED"/>
    <property type="match status" value="1"/>
</dbReference>
<evidence type="ECO:0000313" key="3">
    <source>
        <dbReference type="EMBL" id="TRL26579.1"/>
    </source>
</evidence>
<comment type="caution">
    <text evidence="3">The sequence shown here is derived from an EMBL/GenBank/DDBJ whole genome shotgun (WGS) entry which is preliminary data.</text>
</comment>
<evidence type="ECO:0000259" key="2">
    <source>
        <dbReference type="Pfam" id="PF00534"/>
    </source>
</evidence>
<dbReference type="SUPFAM" id="SSF53756">
    <property type="entry name" value="UDP-Glycosyltransferase/glycogen phosphorylase"/>
    <property type="match status" value="1"/>
</dbReference>
<dbReference type="InterPro" id="IPR001296">
    <property type="entry name" value="Glyco_trans_1"/>
</dbReference>
<dbReference type="AlphaFoldDB" id="A0A549SDN2"/>
<proteinExistence type="predicted"/>
<gene>
    <name evidence="3" type="ORF">FM996_19385</name>
</gene>
<keyword evidence="1 3" id="KW-0808">Transferase</keyword>
<name>A0A549SDN2_METSR</name>
<feature type="domain" description="Glycosyl transferase family 1" evidence="2">
    <location>
        <begin position="223"/>
        <end position="377"/>
    </location>
</feature>
<dbReference type="Proteomes" id="UP000316781">
    <property type="component" value="Unassembled WGS sequence"/>
</dbReference>